<proteinExistence type="predicted"/>
<keyword evidence="2" id="KW-1185">Reference proteome</keyword>
<accession>A0ABP9NRQ7</accession>
<evidence type="ECO:0000313" key="2">
    <source>
        <dbReference type="Proteomes" id="UP001500804"/>
    </source>
</evidence>
<protein>
    <submittedName>
        <fullName evidence="1">Uncharacterized protein</fullName>
    </submittedName>
</protein>
<evidence type="ECO:0000313" key="1">
    <source>
        <dbReference type="EMBL" id="GAA5125538.1"/>
    </source>
</evidence>
<comment type="caution">
    <text evidence="1">The sequence shown here is derived from an EMBL/GenBank/DDBJ whole genome shotgun (WGS) entry which is preliminary data.</text>
</comment>
<reference evidence="2" key="1">
    <citation type="journal article" date="2019" name="Int. J. Syst. Evol. Microbiol.">
        <title>The Global Catalogue of Microorganisms (GCM) 10K type strain sequencing project: providing services to taxonomists for standard genome sequencing and annotation.</title>
        <authorList>
            <consortium name="The Broad Institute Genomics Platform"/>
            <consortium name="The Broad Institute Genome Sequencing Center for Infectious Disease"/>
            <person name="Wu L."/>
            <person name="Ma J."/>
        </authorList>
    </citation>
    <scope>NUCLEOTIDE SEQUENCE [LARGE SCALE GENOMIC DNA]</scope>
    <source>
        <strain evidence="2">JCM 18302</strain>
    </source>
</reference>
<name>A0ABP9NRQ7_9PSEU</name>
<sequence length="65" mass="7234">MLPSGWPTSSCGATFRDRIPGHVPGQVRVWQADKRRAQSVDVAKVPDVFVLLMLVETIRAAMQRT</sequence>
<organism evidence="1 2">
    <name type="scientific">Pseudonocardia adelaidensis</name>
    <dbReference type="NCBI Taxonomy" id="648754"/>
    <lineage>
        <taxon>Bacteria</taxon>
        <taxon>Bacillati</taxon>
        <taxon>Actinomycetota</taxon>
        <taxon>Actinomycetes</taxon>
        <taxon>Pseudonocardiales</taxon>
        <taxon>Pseudonocardiaceae</taxon>
        <taxon>Pseudonocardia</taxon>
    </lineage>
</organism>
<gene>
    <name evidence="1" type="ORF">GCM10023320_40060</name>
</gene>
<dbReference type="Proteomes" id="UP001500804">
    <property type="component" value="Unassembled WGS sequence"/>
</dbReference>
<dbReference type="EMBL" id="BAABJO010000014">
    <property type="protein sequence ID" value="GAA5125538.1"/>
    <property type="molecule type" value="Genomic_DNA"/>
</dbReference>